<reference evidence="1" key="1">
    <citation type="submission" date="2019-11" db="EMBL/GenBank/DDBJ databases">
        <title>Genomic insights into an expanded diversity of filamentous marine cyanobacteria reveals the extraordinary biosynthetic potential of Moorea and Okeania.</title>
        <authorList>
            <person name="Ferreira Leao T."/>
            <person name="Wang M."/>
            <person name="Moss N."/>
            <person name="Da Silva R."/>
            <person name="Sanders J."/>
            <person name="Nurk S."/>
            <person name="Gurevich A."/>
            <person name="Humphrey G."/>
            <person name="Reher R."/>
            <person name="Zhu Q."/>
            <person name="Belda-Ferre P."/>
            <person name="Glukhov E."/>
            <person name="Rex R."/>
            <person name="Dorrestein P.C."/>
            <person name="Knight R."/>
            <person name="Pevzner P."/>
            <person name="Gerwick W.H."/>
            <person name="Gerwick L."/>
        </authorList>
    </citation>
    <scope>NUCLEOTIDE SEQUENCE</scope>
    <source>
        <strain evidence="1">SIO1C4</strain>
    </source>
</reference>
<name>A0A6B3NGW3_9CYAN</name>
<organism evidence="1">
    <name type="scientific">Symploca sp. SIO1C4</name>
    <dbReference type="NCBI Taxonomy" id="2607765"/>
    <lineage>
        <taxon>Bacteria</taxon>
        <taxon>Bacillati</taxon>
        <taxon>Cyanobacteriota</taxon>
        <taxon>Cyanophyceae</taxon>
        <taxon>Coleofasciculales</taxon>
        <taxon>Coleofasciculaceae</taxon>
        <taxon>Symploca</taxon>
    </lineage>
</organism>
<sequence>MPVCSLEKSPPCKPFKVFDGVIVRWKWHTQKSPAVFELVTAGDGGDREVLSGENCFQKLLPKESQLGQLARSSPRTASF</sequence>
<accession>A0A6B3NGW3</accession>
<dbReference type="EMBL" id="JAAHFQ010001217">
    <property type="protein sequence ID" value="NER32389.1"/>
    <property type="molecule type" value="Genomic_DNA"/>
</dbReference>
<protein>
    <submittedName>
        <fullName evidence="1">Uncharacterized protein</fullName>
    </submittedName>
</protein>
<proteinExistence type="predicted"/>
<comment type="caution">
    <text evidence="1">The sequence shown here is derived from an EMBL/GenBank/DDBJ whole genome shotgun (WGS) entry which is preliminary data.</text>
</comment>
<dbReference type="AlphaFoldDB" id="A0A6B3NGW3"/>
<gene>
    <name evidence="1" type="ORF">F6J89_33540</name>
</gene>
<evidence type="ECO:0000313" key="1">
    <source>
        <dbReference type="EMBL" id="NER32389.1"/>
    </source>
</evidence>